<reference evidence="5 6" key="1">
    <citation type="submission" date="2019-01" db="EMBL/GenBank/DDBJ databases">
        <authorList>
            <person name="Li J."/>
        </authorList>
    </citation>
    <scope>NUCLEOTIDE SEQUENCE [LARGE SCALE GENOMIC DNA]</scope>
    <source>
        <strain evidence="5 6">CCUG 35506</strain>
    </source>
</reference>
<dbReference type="Gene3D" id="3.30.300.30">
    <property type="match status" value="1"/>
</dbReference>
<dbReference type="Pfam" id="PF13193">
    <property type="entry name" value="AMP-binding_C"/>
    <property type="match status" value="1"/>
</dbReference>
<proteinExistence type="inferred from homology"/>
<evidence type="ECO:0000256" key="2">
    <source>
        <dbReference type="ARBA" id="ARBA00022598"/>
    </source>
</evidence>
<keyword evidence="2" id="KW-0436">Ligase</keyword>
<dbReference type="Proteomes" id="UP000292935">
    <property type="component" value="Unassembled WGS sequence"/>
</dbReference>
<dbReference type="GO" id="GO:0006631">
    <property type="term" value="P:fatty acid metabolic process"/>
    <property type="evidence" value="ECO:0007669"/>
    <property type="project" value="TreeGrafter"/>
</dbReference>
<sequence>MAGAHRAEVVAVGSVGSHRHRPGFRRDRSGADGPLGVSDWLRGPRGGIALAFGGDAVRYGELADAVAAARLPSGDDVVACPAGTDPVGLVTLVLACLERGRPVLVGGDSADAVRVSSELPPGTELAVLTSGSSDPAGMPRAVARTNASWLASAAPLAEVAGLRASDRIAVTGPLHVSMHLYAALHALWLGATVGDQVVGASAVHATPTRLARLLEVDAPPPAAIVAGAALSESLRARATARGIRLTEYYGAAELSFVAVGRGDSLEPFPGVEVELRPTAAGPELWARSPYLALGVVGGGMLRRDDRGFATVGDLAEPIGADAFRIVGRGDAAITTAGATVLAEDLEARLLALPGVVAAVVLGEPHDLLGERIVAVVELDAATEASAVIDAARQHIPAAELPRRWFVGAVPTTASGKPARGILRAALAAGTLGAPHPSHPSTSERSNA</sequence>
<dbReference type="Gene3D" id="3.40.50.12780">
    <property type="entry name" value="N-terminal domain of ligase-like"/>
    <property type="match status" value="1"/>
</dbReference>
<dbReference type="PANTHER" id="PTHR43201:SF5">
    <property type="entry name" value="MEDIUM-CHAIN ACYL-COA LIGASE ACSF2, MITOCHONDRIAL"/>
    <property type="match status" value="1"/>
</dbReference>
<evidence type="ECO:0000313" key="6">
    <source>
        <dbReference type="Proteomes" id="UP000292935"/>
    </source>
</evidence>
<dbReference type="InterPro" id="IPR042099">
    <property type="entry name" value="ANL_N_sf"/>
</dbReference>
<dbReference type="InterPro" id="IPR045851">
    <property type="entry name" value="AMP-bd_C_sf"/>
</dbReference>
<gene>
    <name evidence="5" type="ORF">ESP57_03925</name>
</gene>
<dbReference type="GO" id="GO:0031956">
    <property type="term" value="F:medium-chain fatty acid-CoA ligase activity"/>
    <property type="evidence" value="ECO:0007669"/>
    <property type="project" value="TreeGrafter"/>
</dbReference>
<organism evidence="5 6">
    <name type="scientific">Agromyces fucosus</name>
    <dbReference type="NCBI Taxonomy" id="41985"/>
    <lineage>
        <taxon>Bacteria</taxon>
        <taxon>Bacillati</taxon>
        <taxon>Actinomycetota</taxon>
        <taxon>Actinomycetes</taxon>
        <taxon>Micrococcales</taxon>
        <taxon>Microbacteriaceae</taxon>
        <taxon>Agromyces</taxon>
    </lineage>
</organism>
<dbReference type="SUPFAM" id="SSF56801">
    <property type="entry name" value="Acetyl-CoA synthetase-like"/>
    <property type="match status" value="1"/>
</dbReference>
<dbReference type="AlphaFoldDB" id="A0A4Q2JRJ8"/>
<feature type="region of interest" description="Disordered" evidence="3">
    <location>
        <begin position="1"/>
        <end position="30"/>
    </location>
</feature>
<evidence type="ECO:0000256" key="3">
    <source>
        <dbReference type="SAM" id="MobiDB-lite"/>
    </source>
</evidence>
<evidence type="ECO:0000259" key="4">
    <source>
        <dbReference type="Pfam" id="PF13193"/>
    </source>
</evidence>
<dbReference type="InterPro" id="IPR025110">
    <property type="entry name" value="AMP-bd_C"/>
</dbReference>
<comment type="caution">
    <text evidence="5">The sequence shown here is derived from an EMBL/GenBank/DDBJ whole genome shotgun (WGS) entry which is preliminary data.</text>
</comment>
<dbReference type="EMBL" id="SDPO01000001">
    <property type="protein sequence ID" value="RXZ50945.1"/>
    <property type="molecule type" value="Genomic_DNA"/>
</dbReference>
<feature type="domain" description="AMP-binding enzyme C-terminal" evidence="4">
    <location>
        <begin position="345"/>
        <end position="416"/>
    </location>
</feature>
<evidence type="ECO:0000313" key="5">
    <source>
        <dbReference type="EMBL" id="RXZ50945.1"/>
    </source>
</evidence>
<dbReference type="PANTHER" id="PTHR43201">
    <property type="entry name" value="ACYL-COA SYNTHETASE"/>
    <property type="match status" value="1"/>
</dbReference>
<protein>
    <submittedName>
        <fullName evidence="5">Synthetase</fullName>
    </submittedName>
</protein>
<keyword evidence="6" id="KW-1185">Reference proteome</keyword>
<name>A0A4Q2JRJ8_9MICO</name>
<comment type="similarity">
    <text evidence="1">Belongs to the ATP-dependent AMP-binding enzyme family.</text>
</comment>
<evidence type="ECO:0000256" key="1">
    <source>
        <dbReference type="ARBA" id="ARBA00006432"/>
    </source>
</evidence>
<accession>A0A4Q2JRJ8</accession>
<dbReference type="OrthoDB" id="5240965at2"/>